<protein>
    <submittedName>
        <fullName evidence="1">Transposon TX1 uncharacterized protein</fullName>
    </submittedName>
</protein>
<dbReference type="Proteomes" id="UP001174136">
    <property type="component" value="Unassembled WGS sequence"/>
</dbReference>
<proteinExistence type="predicted"/>
<keyword evidence="2" id="KW-1185">Reference proteome</keyword>
<reference evidence="1" key="1">
    <citation type="journal article" date="2023" name="Front. Mar. Sci.">
        <title>A new Merluccius polli reference genome to investigate the effects of global change in West African waters.</title>
        <authorList>
            <person name="Mateo J.L."/>
            <person name="Blanco-Fernandez C."/>
            <person name="Garcia-Vazquez E."/>
            <person name="Machado-Schiaffino G."/>
        </authorList>
    </citation>
    <scope>NUCLEOTIDE SEQUENCE</scope>
    <source>
        <strain evidence="1">C29</strain>
        <tissue evidence="1">Fin</tissue>
    </source>
</reference>
<dbReference type="AlphaFoldDB" id="A0AA47PCE8"/>
<evidence type="ECO:0000313" key="2">
    <source>
        <dbReference type="Proteomes" id="UP001174136"/>
    </source>
</evidence>
<dbReference type="EMBL" id="JAOPHQ010000287">
    <property type="protein sequence ID" value="KAK0155418.1"/>
    <property type="molecule type" value="Genomic_DNA"/>
</dbReference>
<comment type="caution">
    <text evidence="1">The sequence shown here is derived from an EMBL/GenBank/DDBJ whole genome shotgun (WGS) entry which is preliminary data.</text>
</comment>
<accession>A0AA47PCE8</accession>
<gene>
    <name evidence="1" type="primary">YTX2_18</name>
    <name evidence="1" type="ORF">N1851_002220</name>
</gene>
<organism evidence="1 2">
    <name type="scientific">Merluccius polli</name>
    <name type="common">Benguela hake</name>
    <name type="synonym">Merluccius cadenati</name>
    <dbReference type="NCBI Taxonomy" id="89951"/>
    <lineage>
        <taxon>Eukaryota</taxon>
        <taxon>Metazoa</taxon>
        <taxon>Chordata</taxon>
        <taxon>Craniata</taxon>
        <taxon>Vertebrata</taxon>
        <taxon>Euteleostomi</taxon>
        <taxon>Actinopterygii</taxon>
        <taxon>Neopterygii</taxon>
        <taxon>Teleostei</taxon>
        <taxon>Neoteleostei</taxon>
        <taxon>Acanthomorphata</taxon>
        <taxon>Zeiogadaria</taxon>
        <taxon>Gadariae</taxon>
        <taxon>Gadiformes</taxon>
        <taxon>Gadoidei</taxon>
        <taxon>Merlucciidae</taxon>
        <taxon>Merluccius</taxon>
    </lineage>
</organism>
<name>A0AA47PCE8_MERPO</name>
<evidence type="ECO:0000313" key="1">
    <source>
        <dbReference type="EMBL" id="KAK0155418.1"/>
    </source>
</evidence>
<sequence>MPTQESLGDSLIAAFMGAGMTKLGHLLDRENGRWKLALEVSAQTGVRYLRLVADLLDRLRVSLPTSLSAAASSAVAGIPEHVVFPELRISPKCISRGQGHLLTFNGLTDLVFASVNKKSLYHICSKSLFFMQLANRQDTKWRQHGQVPPNLSPTWRLLYKPPISKRVGDLQWRVLHLAIPTNRFVSRFNPDVMPTCPFCSAPDTAKLAIYKTHKTEMEEGNGKDLVGVFKVMFEKLTRRHAIKLFPEVQCSVEEAGLAVGEVVGYDCVRSASRMNRAIVLFLDSTAKVEHGGLLQGEIHLLLLLWVRGEIHLLLLMWLRGEIHLLLLMWLRGEIHLLLLMWLRGEIHLLLLLWLRGEIHLLLLMWFRGEIHLLLLMWLRGEIRRG</sequence>